<feature type="compositionally biased region" description="Basic residues" evidence="3">
    <location>
        <begin position="1"/>
        <end position="14"/>
    </location>
</feature>
<evidence type="ECO:0000256" key="3">
    <source>
        <dbReference type="SAM" id="MobiDB-lite"/>
    </source>
</evidence>
<name>A0A7C8IYA2_9PEZI</name>
<dbReference type="InterPro" id="IPR013933">
    <property type="entry name" value="CRC_Rsc7/Swp82"/>
</dbReference>
<evidence type="ECO:0008006" key="6">
    <source>
        <dbReference type="Google" id="ProtNLM"/>
    </source>
</evidence>
<comment type="caution">
    <text evidence="4">The sequence shown here is derived from an EMBL/GenBank/DDBJ whole genome shotgun (WGS) entry which is preliminary data.</text>
</comment>
<evidence type="ECO:0000256" key="2">
    <source>
        <dbReference type="ARBA" id="ARBA00023163"/>
    </source>
</evidence>
<dbReference type="GO" id="GO:0031490">
    <property type="term" value="F:chromatin DNA binding"/>
    <property type="evidence" value="ECO:0007669"/>
    <property type="project" value="TreeGrafter"/>
</dbReference>
<reference evidence="4 5" key="1">
    <citation type="submission" date="2019-12" db="EMBL/GenBank/DDBJ databases">
        <title>Draft genome sequence of the ascomycete Xylaria multiplex DSM 110363.</title>
        <authorList>
            <person name="Buettner E."/>
            <person name="Kellner H."/>
        </authorList>
    </citation>
    <scope>NUCLEOTIDE SEQUENCE [LARGE SCALE GENOMIC DNA]</scope>
    <source>
        <strain evidence="4 5">DSM 110363</strain>
    </source>
</reference>
<dbReference type="GO" id="GO:0016586">
    <property type="term" value="C:RSC-type complex"/>
    <property type="evidence" value="ECO:0007669"/>
    <property type="project" value="TreeGrafter"/>
</dbReference>
<sequence length="492" mass="55319">MARRPGRAAARRAAAKMESTPRTFDEIEDEPMPDADASEGEPQPTADPEPEQENEDSPVEHEENQESDVPSPKSPSPPPQQVIRRRRLGRPPKNRPPDWDSRGGRKGASYQPTQQAIDKEGNVMDIVDDELALPEDPEGETKVDKMGHLQGGREYRCRTFTIAGRGERLYMLSTEPARCVGFRDSYLFFTKHKRLYKIIVDDDEKRDMIDRDIIPHSYKGRAIGVVTARSVFREFGALIVVGGKRVIDDYEVTKARTEGVVEGEIADPNDRFIVGEEYNKNQYVAWHGASAVYHSGAPSQPAQSGKIDIKKRRVNVTDVNWQLEHAREASRFNAELAAVRRQNALGVYDVHTNLLQYPAIMQPTHARIEQVTDSSSPTDPNTNPRFPPLDPRIPRNFTVIDTYMETPPAGISSAVYEKREVPAFLAEFQGLGSVSSDILDELPPECREAFDKALEREKAWKGKWGTEKAMAHRREPIIDAAIVPYTKSQVPV</sequence>
<feature type="compositionally biased region" description="Polar residues" evidence="3">
    <location>
        <begin position="371"/>
        <end position="384"/>
    </location>
</feature>
<dbReference type="AlphaFoldDB" id="A0A7C8IYA2"/>
<dbReference type="EMBL" id="WUBL01000039">
    <property type="protein sequence ID" value="KAF2969202.1"/>
    <property type="molecule type" value="Genomic_DNA"/>
</dbReference>
<dbReference type="PANTHER" id="PTHR22597">
    <property type="entry name" value="POLYCOMB GROUP PROTEIN"/>
    <property type="match status" value="1"/>
</dbReference>
<feature type="region of interest" description="Disordered" evidence="3">
    <location>
        <begin position="1"/>
        <end position="122"/>
    </location>
</feature>
<feature type="compositionally biased region" description="Acidic residues" evidence="3">
    <location>
        <begin position="48"/>
        <end position="57"/>
    </location>
</feature>
<dbReference type="OrthoDB" id="5598844at2759"/>
<dbReference type="Pfam" id="PF08624">
    <property type="entry name" value="CRC_subunit"/>
    <property type="match status" value="1"/>
</dbReference>
<evidence type="ECO:0000256" key="1">
    <source>
        <dbReference type="ARBA" id="ARBA00023015"/>
    </source>
</evidence>
<proteinExistence type="predicted"/>
<keyword evidence="5" id="KW-1185">Reference proteome</keyword>
<feature type="compositionally biased region" description="Acidic residues" evidence="3">
    <location>
        <begin position="26"/>
        <end position="39"/>
    </location>
</feature>
<keyword evidence="1" id="KW-0805">Transcription regulation</keyword>
<feature type="region of interest" description="Disordered" evidence="3">
    <location>
        <begin position="371"/>
        <end position="391"/>
    </location>
</feature>
<evidence type="ECO:0000313" key="5">
    <source>
        <dbReference type="Proteomes" id="UP000481858"/>
    </source>
</evidence>
<keyword evidence="2" id="KW-0804">Transcription</keyword>
<dbReference type="FunCoup" id="A0A7C8IYA2">
    <property type="interactions" value="242"/>
</dbReference>
<protein>
    <recommendedName>
        <fullName evidence="6">Chromatin structure-remodeling complex protein RSC7</fullName>
    </recommendedName>
</protein>
<dbReference type="Proteomes" id="UP000481858">
    <property type="component" value="Unassembled WGS sequence"/>
</dbReference>
<gene>
    <name evidence="4" type="ORF">GQX73_g4306</name>
</gene>
<organism evidence="4 5">
    <name type="scientific">Xylaria multiplex</name>
    <dbReference type="NCBI Taxonomy" id="323545"/>
    <lineage>
        <taxon>Eukaryota</taxon>
        <taxon>Fungi</taxon>
        <taxon>Dikarya</taxon>
        <taxon>Ascomycota</taxon>
        <taxon>Pezizomycotina</taxon>
        <taxon>Sordariomycetes</taxon>
        <taxon>Xylariomycetidae</taxon>
        <taxon>Xylariales</taxon>
        <taxon>Xylariaceae</taxon>
        <taxon>Xylaria</taxon>
    </lineage>
</organism>
<feature type="compositionally biased region" description="Basic residues" evidence="3">
    <location>
        <begin position="83"/>
        <end position="93"/>
    </location>
</feature>
<dbReference type="PANTHER" id="PTHR22597:SF3">
    <property type="entry name" value="CHROMATIN STRUCTURE-REMODELING COMPLEX SUBUNIT RSC7"/>
    <property type="match status" value="1"/>
</dbReference>
<evidence type="ECO:0000313" key="4">
    <source>
        <dbReference type="EMBL" id="KAF2969202.1"/>
    </source>
</evidence>
<dbReference type="InParanoid" id="A0A7C8IYA2"/>
<accession>A0A7C8IYA2</accession>